<feature type="region of interest" description="Disordered" evidence="1">
    <location>
        <begin position="259"/>
        <end position="342"/>
    </location>
</feature>
<feature type="region of interest" description="Disordered" evidence="1">
    <location>
        <begin position="212"/>
        <end position="246"/>
    </location>
</feature>
<dbReference type="AlphaFoldDB" id="A0A7V4WLB9"/>
<dbReference type="InterPro" id="IPR021136">
    <property type="entry name" value="Flagellar_hook_control-like_C"/>
</dbReference>
<keyword evidence="3" id="KW-0282">Flagellum</keyword>
<protein>
    <submittedName>
        <fullName evidence="3">Flagellar hook-length control protein FliK</fullName>
    </submittedName>
</protein>
<evidence type="ECO:0000259" key="2">
    <source>
        <dbReference type="Pfam" id="PF02120"/>
    </source>
</evidence>
<dbReference type="CDD" id="cd17470">
    <property type="entry name" value="T3SS_Flik_C"/>
    <property type="match status" value="1"/>
</dbReference>
<keyword evidence="3" id="KW-0969">Cilium</keyword>
<name>A0A7V4WLB9_9BACT</name>
<accession>A0A7V4WLB9</accession>
<feature type="domain" description="Flagellar hook-length control protein-like C-terminal" evidence="2">
    <location>
        <begin position="373"/>
        <end position="438"/>
    </location>
</feature>
<dbReference type="Gene3D" id="3.30.750.140">
    <property type="match status" value="1"/>
</dbReference>
<gene>
    <name evidence="3" type="ORF">ENW11_07295</name>
</gene>
<feature type="compositionally biased region" description="Polar residues" evidence="1">
    <location>
        <begin position="290"/>
        <end position="305"/>
    </location>
</feature>
<sequence>MSGFCCIPSIPVLEGSVPGESSVKKATPAGAGDFSAFLDTYLSSTGLFAVPSPFPVVKSCSASCGNTESAENAPLPCPLSTQSNVSLSCPGVTSLGVEGVQDSLQEFSTLLSDALEMVENFTVTLRLGEGNVTVSGARDANGVFSFSIEGEKEALVEFFTMLFENLRTWIAENSEEKPQCARLQCGWSLPENGQNEAAVSSVEVTDVPVQESMDEPEAVLENASSPVTGDEPPTQDVPLPLTTEGELPIQDTAPSLAAEGESLVQDGSSEGEDEAFVEAPEASSRKHPGLSQQGDSATSPETATSFRGKAATPVLGVRKDTAKDSTTSSEEGMTPSFVPARNAEHAISQDVRVSVASPKDFAKVFEEVLKVASETRGQKEVVLRLEPEHLGTIVVRLEEQEGQIRCFWEVSNPETRELLLKYLPVLEAHFDALGMPFANFFGDGQNTYAFSNFQWTRALERDGDDEVPFEDPEVSQVNFLV</sequence>
<reference evidence="3" key="1">
    <citation type="journal article" date="2020" name="mSystems">
        <title>Genome- and Community-Level Interaction Insights into Carbon Utilization and Element Cycling Functions of Hydrothermarchaeota in Hydrothermal Sediment.</title>
        <authorList>
            <person name="Zhou Z."/>
            <person name="Liu Y."/>
            <person name="Xu W."/>
            <person name="Pan J."/>
            <person name="Luo Z.H."/>
            <person name="Li M."/>
        </authorList>
    </citation>
    <scope>NUCLEOTIDE SEQUENCE [LARGE SCALE GENOMIC DNA]</scope>
    <source>
        <strain evidence="3">SpSt-82</strain>
    </source>
</reference>
<evidence type="ECO:0000256" key="1">
    <source>
        <dbReference type="SAM" id="MobiDB-lite"/>
    </source>
</evidence>
<dbReference type="EMBL" id="DTIY01000051">
    <property type="protein sequence ID" value="HGY39589.1"/>
    <property type="molecule type" value="Genomic_DNA"/>
</dbReference>
<dbReference type="InterPro" id="IPR038610">
    <property type="entry name" value="FliK-like_C_sf"/>
</dbReference>
<proteinExistence type="predicted"/>
<evidence type="ECO:0000313" key="3">
    <source>
        <dbReference type="EMBL" id="HGY39589.1"/>
    </source>
</evidence>
<keyword evidence="3" id="KW-0966">Cell projection</keyword>
<organism evidence="3">
    <name type="scientific">Candidatus Caldatribacterium saccharofermentans</name>
    <dbReference type="NCBI Taxonomy" id="1454753"/>
    <lineage>
        <taxon>Bacteria</taxon>
        <taxon>Pseudomonadati</taxon>
        <taxon>Atribacterota</taxon>
        <taxon>Atribacteria</taxon>
        <taxon>Atribacterales</taxon>
        <taxon>Candidatus Caldatribacteriaceae</taxon>
        <taxon>Candidatus Caldatribacterium</taxon>
    </lineage>
</organism>
<dbReference type="Pfam" id="PF02120">
    <property type="entry name" value="Flg_hook"/>
    <property type="match status" value="1"/>
</dbReference>
<comment type="caution">
    <text evidence="3">The sequence shown here is derived from an EMBL/GenBank/DDBJ whole genome shotgun (WGS) entry which is preliminary data.</text>
</comment>